<gene>
    <name evidence="4" type="ORF">MIZ03_3815</name>
</gene>
<evidence type="ECO:0000313" key="5">
    <source>
        <dbReference type="Proteomes" id="UP000824366"/>
    </source>
</evidence>
<dbReference type="Pfam" id="PF17656">
    <property type="entry name" value="ChapFlgA_N"/>
    <property type="match status" value="1"/>
</dbReference>
<dbReference type="EMBL" id="AP024238">
    <property type="protein sequence ID" value="BCO28905.1"/>
    <property type="molecule type" value="Genomic_DNA"/>
</dbReference>
<dbReference type="PANTHER" id="PTHR36307:SF1">
    <property type="entry name" value="FLAGELLA BASAL BODY P-RING FORMATION PROTEIN FLGA"/>
    <property type="match status" value="1"/>
</dbReference>
<dbReference type="InterPro" id="IPR041231">
    <property type="entry name" value="FlgA_N"/>
</dbReference>
<keyword evidence="4" id="KW-0966">Cell projection</keyword>
<evidence type="ECO:0000259" key="3">
    <source>
        <dbReference type="Pfam" id="PF17656"/>
    </source>
</evidence>
<feature type="signal peptide" evidence="1">
    <location>
        <begin position="1"/>
        <end position="40"/>
    </location>
</feature>
<dbReference type="Pfam" id="PF13144">
    <property type="entry name" value="ChapFlgA"/>
    <property type="match status" value="1"/>
</dbReference>
<dbReference type="InterPro" id="IPR039246">
    <property type="entry name" value="Flagellar_FlgA"/>
</dbReference>
<dbReference type="InterPro" id="IPR017585">
    <property type="entry name" value="SAF_FlgA"/>
</dbReference>
<evidence type="ECO:0000259" key="2">
    <source>
        <dbReference type="Pfam" id="PF13144"/>
    </source>
</evidence>
<feature type="domain" description="FlgA N-terminal" evidence="3">
    <location>
        <begin position="62"/>
        <end position="128"/>
    </location>
</feature>
<sequence>MEGPVMLISLVCLARGLRTRVGSVLCLGLMVTSGSGYAQAAVESVDTRVLYVNAQHWLDSSLASHAEGLPLRMEVTMGELDQRLRLAPCAQVVPYLPPNTRLWGKTRLGLRCVQGSSKWNVFLPITVKAFGPAWVIKGYVAQGAVLTEADAMPVEVDWAELNSPIMANVSDWVGQTATRMLSTGQALRQDMVKPAQVFQAGAQVRVLARGVGFEIATNGQAVSAGVMGQSAKVRMDNGRIMNGQVLDSRTVRLEL</sequence>
<reference evidence="4 5" key="1">
    <citation type="journal article" date="2021" name="Microbiol. Spectr.">
        <title>A Single Bacterium Capable of Oxidation and Reduction of Iron at Circumneutral pH.</title>
        <authorList>
            <person name="Kato S."/>
            <person name="Ohkuma M."/>
        </authorList>
    </citation>
    <scope>NUCLEOTIDE SEQUENCE [LARGE SCALE GENOMIC DNA]</scope>
    <source>
        <strain evidence="4 5">MIZ03</strain>
    </source>
</reference>
<evidence type="ECO:0000256" key="1">
    <source>
        <dbReference type="SAM" id="SignalP"/>
    </source>
</evidence>
<keyword evidence="4" id="KW-0282">Flagellum</keyword>
<dbReference type="PANTHER" id="PTHR36307">
    <property type="entry name" value="FLAGELLA BASAL BODY P-RING FORMATION PROTEIN FLGA"/>
    <property type="match status" value="1"/>
</dbReference>
<feature type="domain" description="Flagella basal body P-ring formation protein FlgA SAF" evidence="2">
    <location>
        <begin position="133"/>
        <end position="252"/>
    </location>
</feature>
<accession>A0ABM7MRC3</accession>
<dbReference type="Proteomes" id="UP000824366">
    <property type="component" value="Chromosome"/>
</dbReference>
<keyword evidence="5" id="KW-1185">Reference proteome</keyword>
<name>A0ABM7MRC3_9BURK</name>
<evidence type="ECO:0000313" key="4">
    <source>
        <dbReference type="EMBL" id="BCO28905.1"/>
    </source>
</evidence>
<keyword evidence="4" id="KW-0969">Cilium</keyword>
<dbReference type="CDD" id="cd11614">
    <property type="entry name" value="SAF_CpaB_FlgA_like"/>
    <property type="match status" value="1"/>
</dbReference>
<proteinExistence type="predicted"/>
<dbReference type="Gene3D" id="2.30.30.760">
    <property type="match status" value="1"/>
</dbReference>
<dbReference type="NCBIfam" id="TIGR03170">
    <property type="entry name" value="flgA_cterm"/>
    <property type="match status" value="1"/>
</dbReference>
<protein>
    <submittedName>
        <fullName evidence="4">Flagella basal body P-ring formation protein FlgA</fullName>
    </submittedName>
</protein>
<feature type="chain" id="PRO_5046177363" evidence="1">
    <location>
        <begin position="41"/>
        <end position="255"/>
    </location>
</feature>
<keyword evidence="1" id="KW-0732">Signal</keyword>
<organism evidence="4 5">
    <name type="scientific">Rhodoferax lithotrophicus</name>
    <dbReference type="NCBI Taxonomy" id="2798804"/>
    <lineage>
        <taxon>Bacteria</taxon>
        <taxon>Pseudomonadati</taxon>
        <taxon>Pseudomonadota</taxon>
        <taxon>Betaproteobacteria</taxon>
        <taxon>Burkholderiales</taxon>
        <taxon>Comamonadaceae</taxon>
        <taxon>Rhodoferax</taxon>
    </lineage>
</organism>
<dbReference type="Gene3D" id="3.90.1210.10">
    <property type="entry name" value="Antifreeze-like/N-acetylneuraminic acid synthase C-terminal domain"/>
    <property type="match status" value="1"/>
</dbReference>